<dbReference type="Proteomes" id="UP000324897">
    <property type="component" value="Chromosome 5"/>
</dbReference>
<feature type="compositionally biased region" description="Basic and acidic residues" evidence="1">
    <location>
        <begin position="88"/>
        <end position="99"/>
    </location>
</feature>
<sequence>MAARGGAVGWSAARGTGRGWERVGRADHGRRRRRLLACSRHRARLGARPRAAPPCRDDGRLGRARAQRAATPRLGRAASRETAPPADLHGEHGEQRREVSIPPSTSSPLPFAGLVRDSCCWSSWPPLLSPGAPPPPPALGCAAPPSTSTASNNSPLSRGHPLAPWQLAAGRRPGSCPSLDLEHMCVTMAQAVRRLGVTREHTRDAGGDDSWGHRKEERKFVLWKDRCRITVHHGCDWCRIWIISLPQALPFLLPTSPITTLHWFSVAVDGKITAVLPLLMDSYHQSVWLRKDTCVSKFDAQRKPTTTNLLLGAEVVDAQHCEVRKEAMDIFP</sequence>
<proteinExistence type="predicted"/>
<dbReference type="EMBL" id="RWGY01000004">
    <property type="protein sequence ID" value="TVU47486.1"/>
    <property type="molecule type" value="Genomic_DNA"/>
</dbReference>
<feature type="region of interest" description="Disordered" evidence="1">
    <location>
        <begin position="46"/>
        <end position="108"/>
    </location>
</feature>
<dbReference type="Gramene" id="TVU47486">
    <property type="protein sequence ID" value="TVU47486"/>
    <property type="gene ID" value="EJB05_07089"/>
</dbReference>
<accession>A0A5J9WHR8</accession>
<comment type="caution">
    <text evidence="2">The sequence shown here is derived from an EMBL/GenBank/DDBJ whole genome shotgun (WGS) entry which is preliminary data.</text>
</comment>
<evidence type="ECO:0000256" key="1">
    <source>
        <dbReference type="SAM" id="MobiDB-lite"/>
    </source>
</evidence>
<feature type="region of interest" description="Disordered" evidence="1">
    <location>
        <begin position="135"/>
        <end position="162"/>
    </location>
</feature>
<dbReference type="AlphaFoldDB" id="A0A5J9WHR8"/>
<evidence type="ECO:0000313" key="3">
    <source>
        <dbReference type="Proteomes" id="UP000324897"/>
    </source>
</evidence>
<feature type="non-terminal residue" evidence="2">
    <location>
        <position position="1"/>
    </location>
</feature>
<gene>
    <name evidence="2" type="ORF">EJB05_07089</name>
</gene>
<organism evidence="2 3">
    <name type="scientific">Eragrostis curvula</name>
    <name type="common">weeping love grass</name>
    <dbReference type="NCBI Taxonomy" id="38414"/>
    <lineage>
        <taxon>Eukaryota</taxon>
        <taxon>Viridiplantae</taxon>
        <taxon>Streptophyta</taxon>
        <taxon>Embryophyta</taxon>
        <taxon>Tracheophyta</taxon>
        <taxon>Spermatophyta</taxon>
        <taxon>Magnoliopsida</taxon>
        <taxon>Liliopsida</taxon>
        <taxon>Poales</taxon>
        <taxon>Poaceae</taxon>
        <taxon>PACMAD clade</taxon>
        <taxon>Chloridoideae</taxon>
        <taxon>Eragrostideae</taxon>
        <taxon>Eragrostidinae</taxon>
        <taxon>Eragrostis</taxon>
    </lineage>
</organism>
<protein>
    <submittedName>
        <fullName evidence="2">Uncharacterized protein</fullName>
    </submittedName>
</protein>
<keyword evidence="3" id="KW-1185">Reference proteome</keyword>
<evidence type="ECO:0000313" key="2">
    <source>
        <dbReference type="EMBL" id="TVU47486.1"/>
    </source>
</evidence>
<reference evidence="2 3" key="1">
    <citation type="journal article" date="2019" name="Sci. Rep.">
        <title>A high-quality genome of Eragrostis curvula grass provides insights into Poaceae evolution and supports new strategies to enhance forage quality.</title>
        <authorList>
            <person name="Carballo J."/>
            <person name="Santos B.A.C.M."/>
            <person name="Zappacosta D."/>
            <person name="Garbus I."/>
            <person name="Selva J.P."/>
            <person name="Gallo C.A."/>
            <person name="Diaz A."/>
            <person name="Albertini E."/>
            <person name="Caccamo M."/>
            <person name="Echenique V."/>
        </authorList>
    </citation>
    <scope>NUCLEOTIDE SEQUENCE [LARGE SCALE GENOMIC DNA]</scope>
    <source>
        <strain evidence="3">cv. Victoria</strain>
        <tissue evidence="2">Leaf</tissue>
    </source>
</reference>
<name>A0A5J9WHR8_9POAL</name>
<feature type="compositionally biased region" description="Low complexity" evidence="1">
    <location>
        <begin position="139"/>
        <end position="155"/>
    </location>
</feature>